<name>A0A382X7C5_9ZZZZ</name>
<sequence length="66" mass="6826">MAAKVRDQKVASIDRAVARSGAALVVSANPGCSFYLGAAGYQVRHPLEVVAERLAATGGQEMTHGN</sequence>
<organism evidence="1">
    <name type="scientific">marine metagenome</name>
    <dbReference type="NCBI Taxonomy" id="408172"/>
    <lineage>
        <taxon>unclassified sequences</taxon>
        <taxon>metagenomes</taxon>
        <taxon>ecological metagenomes</taxon>
    </lineage>
</organism>
<proteinExistence type="predicted"/>
<dbReference type="AlphaFoldDB" id="A0A382X7C5"/>
<accession>A0A382X7C5</accession>
<reference evidence="1" key="1">
    <citation type="submission" date="2018-05" db="EMBL/GenBank/DDBJ databases">
        <authorList>
            <person name="Lanie J.A."/>
            <person name="Ng W.-L."/>
            <person name="Kazmierczak K.M."/>
            <person name="Andrzejewski T.M."/>
            <person name="Davidsen T.M."/>
            <person name="Wayne K.J."/>
            <person name="Tettelin H."/>
            <person name="Glass J.I."/>
            <person name="Rusch D."/>
            <person name="Podicherti R."/>
            <person name="Tsui H.-C.T."/>
            <person name="Winkler M.E."/>
        </authorList>
    </citation>
    <scope>NUCLEOTIDE SEQUENCE</scope>
</reference>
<evidence type="ECO:0008006" key="2">
    <source>
        <dbReference type="Google" id="ProtNLM"/>
    </source>
</evidence>
<dbReference type="EMBL" id="UINC01165609">
    <property type="protein sequence ID" value="SVD67096.1"/>
    <property type="molecule type" value="Genomic_DNA"/>
</dbReference>
<gene>
    <name evidence="1" type="ORF">METZ01_LOCUS419950</name>
</gene>
<protein>
    <recommendedName>
        <fullName evidence="2">Cysteine-rich domain-containing protein</fullName>
    </recommendedName>
</protein>
<evidence type="ECO:0000313" key="1">
    <source>
        <dbReference type="EMBL" id="SVD67096.1"/>
    </source>
</evidence>